<organism evidence="1 2">
    <name type="scientific">Paraburkholderia aromaticivorans</name>
    <dbReference type="NCBI Taxonomy" id="2026199"/>
    <lineage>
        <taxon>Bacteria</taxon>
        <taxon>Pseudomonadati</taxon>
        <taxon>Pseudomonadota</taxon>
        <taxon>Betaproteobacteria</taxon>
        <taxon>Burkholderiales</taxon>
        <taxon>Burkholderiaceae</taxon>
        <taxon>Paraburkholderia</taxon>
    </lineage>
</organism>
<protein>
    <submittedName>
        <fullName evidence="1">Uncharacterized protein</fullName>
    </submittedName>
</protein>
<proteinExistence type="predicted"/>
<sequence length="249" mass="27652">MSYTQQDMWNRFRNECPGYVVDQLGKFLAEASQASIQFHADLANAASVAAKRVAEAKFDAQKKVAVEKQAAIDAETYREAQERKTINSRHDRISGLQNYKFGMFPKTVAQIQGACQLVRVEGDGLTYAAQSCYPFLGEARTLGFGFGKQGLNRIEIFLENCDEGEIQRVFHSLAQRFSVDYQPTEAVFRKFNEGGLGGIMVGAFQQWSAILFVKHARAGTLAAEVIFYDDAASAIIKERFTALYGSIGN</sequence>
<dbReference type="KEGG" id="parb:CJU94_13085"/>
<dbReference type="EMBL" id="CP022989">
    <property type="protein sequence ID" value="ASV99007.1"/>
    <property type="molecule type" value="Genomic_DNA"/>
</dbReference>
<accession>A0A248VIY1</accession>
<evidence type="ECO:0000313" key="1">
    <source>
        <dbReference type="EMBL" id="ASV99007.1"/>
    </source>
</evidence>
<dbReference type="AlphaFoldDB" id="A0A248VIY1"/>
<name>A0A248VIY1_9BURK</name>
<gene>
    <name evidence="1" type="ORF">CJU94_13085</name>
</gene>
<keyword evidence="2" id="KW-1185">Reference proteome</keyword>
<reference evidence="1 2" key="1">
    <citation type="submission" date="2017-08" db="EMBL/GenBank/DDBJ databases">
        <title>Identification and genetic characteristics of simultaneous BTEX- and naphthalene-degrading Paraburkholderia sp. BN5 isolated from petroleum-contaminated soil.</title>
        <authorList>
            <person name="Lee Y."/>
            <person name="Jeon C.O."/>
        </authorList>
    </citation>
    <scope>NUCLEOTIDE SEQUENCE [LARGE SCALE GENOMIC DNA]</scope>
    <source>
        <strain evidence="1 2">BN5</strain>
    </source>
</reference>
<evidence type="ECO:0000313" key="2">
    <source>
        <dbReference type="Proteomes" id="UP000215158"/>
    </source>
</evidence>
<dbReference type="Proteomes" id="UP000215158">
    <property type="component" value="Chromosome 1"/>
</dbReference>